<organism evidence="2 3">
    <name type="scientific">Actinophytocola xinjiangensis</name>
    <dbReference type="NCBI Taxonomy" id="485602"/>
    <lineage>
        <taxon>Bacteria</taxon>
        <taxon>Bacillati</taxon>
        <taxon>Actinomycetota</taxon>
        <taxon>Actinomycetes</taxon>
        <taxon>Pseudonocardiales</taxon>
        <taxon>Pseudonocardiaceae</taxon>
    </lineage>
</organism>
<dbReference type="InterPro" id="IPR051797">
    <property type="entry name" value="TrmB-like"/>
</dbReference>
<dbReference type="InterPro" id="IPR036390">
    <property type="entry name" value="WH_DNA-bd_sf"/>
</dbReference>
<dbReference type="InterPro" id="IPR036388">
    <property type="entry name" value="WH-like_DNA-bd_sf"/>
</dbReference>
<dbReference type="SUPFAM" id="SSF46894">
    <property type="entry name" value="C-terminal effector domain of the bipartite response regulators"/>
    <property type="match status" value="1"/>
</dbReference>
<gene>
    <name evidence="2" type="ORF">BLA60_08400</name>
</gene>
<keyword evidence="3" id="KW-1185">Reference proteome</keyword>
<comment type="caution">
    <text evidence="2">The sequence shown here is derived from an EMBL/GenBank/DDBJ whole genome shotgun (WGS) entry which is preliminary data.</text>
</comment>
<dbReference type="SMART" id="SM00421">
    <property type="entry name" value="HTH_LUXR"/>
    <property type="match status" value="1"/>
</dbReference>
<reference evidence="2 3" key="1">
    <citation type="submission" date="2016-12" db="EMBL/GenBank/DDBJ databases">
        <title>The draft genome sequence of Actinophytocola xinjiangensis.</title>
        <authorList>
            <person name="Wang W."/>
            <person name="Yuan L."/>
        </authorList>
    </citation>
    <scope>NUCLEOTIDE SEQUENCE [LARGE SCALE GENOMIC DNA]</scope>
    <source>
        <strain evidence="2 3">CGMCC 4.4663</strain>
    </source>
</reference>
<dbReference type="EMBL" id="MSIF01000003">
    <property type="protein sequence ID" value="OLF12038.1"/>
    <property type="molecule type" value="Genomic_DNA"/>
</dbReference>
<dbReference type="RefSeq" id="WP_075132227.1">
    <property type="nucleotide sequence ID" value="NZ_MSIF01000003.1"/>
</dbReference>
<dbReference type="AlphaFoldDB" id="A0A7Z1AZF8"/>
<dbReference type="PANTHER" id="PTHR34293:SF1">
    <property type="entry name" value="HTH-TYPE TRANSCRIPTIONAL REGULATOR TRMBL2"/>
    <property type="match status" value="1"/>
</dbReference>
<dbReference type="Gene3D" id="1.10.10.10">
    <property type="entry name" value="Winged helix-like DNA-binding domain superfamily/Winged helix DNA-binding domain"/>
    <property type="match status" value="2"/>
</dbReference>
<dbReference type="SUPFAM" id="SSF46785">
    <property type="entry name" value="Winged helix' DNA-binding domain"/>
    <property type="match status" value="1"/>
</dbReference>
<evidence type="ECO:0000313" key="2">
    <source>
        <dbReference type="EMBL" id="OLF12038.1"/>
    </source>
</evidence>
<dbReference type="GO" id="GO:0006355">
    <property type="term" value="P:regulation of DNA-templated transcription"/>
    <property type="evidence" value="ECO:0007669"/>
    <property type="project" value="InterPro"/>
</dbReference>
<dbReference type="InterPro" id="IPR016032">
    <property type="entry name" value="Sig_transdc_resp-reg_C-effctor"/>
</dbReference>
<dbReference type="InterPro" id="IPR000792">
    <property type="entry name" value="Tscrpt_reg_LuxR_C"/>
</dbReference>
<dbReference type="GO" id="GO:0003677">
    <property type="term" value="F:DNA binding"/>
    <property type="evidence" value="ECO:0007669"/>
    <property type="project" value="InterPro"/>
</dbReference>
<dbReference type="OrthoDB" id="5932488at2"/>
<accession>A0A7Z1AZF8</accession>
<evidence type="ECO:0000313" key="3">
    <source>
        <dbReference type="Proteomes" id="UP000185696"/>
    </source>
</evidence>
<evidence type="ECO:0000259" key="1">
    <source>
        <dbReference type="SMART" id="SM00421"/>
    </source>
</evidence>
<name>A0A7Z1AZF8_9PSEU</name>
<dbReference type="PANTHER" id="PTHR34293">
    <property type="entry name" value="HTH-TYPE TRANSCRIPTIONAL REGULATOR TRMBL2"/>
    <property type="match status" value="1"/>
</dbReference>
<dbReference type="Proteomes" id="UP000185696">
    <property type="component" value="Unassembled WGS sequence"/>
</dbReference>
<protein>
    <recommendedName>
        <fullName evidence="1">HTH luxR-type domain-containing protein</fullName>
    </recommendedName>
</protein>
<sequence>MLDVLGLDPTGQLVYQSLIRQPGTSVESLATMTRLSPQQIQDSLDSLETLGLASRMPGLLARFTPAPPEVALETLIEQKESELRRARVAAAQISETYRRAASTRHPAELVEIITGREAVEQRAVQLMHGVQTELCGTDRPPHVGDPIRTNQTELVTLARGVTYRVIYDQATVEIPGWWTGHYESVAAAGEQARVMSGVPVKMFVADRRLALVAMQADGDTIEACVIVHPSELLDALCSLFEALWRQAVPISSDNGTPPTVAGHLVPTAFEATLVALLTAGLGDEAISRQTGLSYRTLQRRVRQMMDRLGARTRFQAGLRAAFHGWVQPPDLPD</sequence>
<proteinExistence type="predicted"/>
<feature type="domain" description="HTH luxR-type" evidence="1">
    <location>
        <begin position="263"/>
        <end position="320"/>
    </location>
</feature>